<keyword evidence="1" id="KW-0808">Transferase</keyword>
<evidence type="ECO:0000313" key="2">
    <source>
        <dbReference type="Proteomes" id="UP000601990"/>
    </source>
</evidence>
<dbReference type="GO" id="GO:0016746">
    <property type="term" value="F:acyltransferase activity"/>
    <property type="evidence" value="ECO:0007669"/>
    <property type="project" value="UniProtKB-KW"/>
</dbReference>
<dbReference type="Gene3D" id="3.40.630.30">
    <property type="match status" value="1"/>
</dbReference>
<dbReference type="RefSeq" id="WP_169197699.1">
    <property type="nucleotide sequence ID" value="NZ_WTVH02000010.1"/>
</dbReference>
<protein>
    <submittedName>
        <fullName evidence="1">PEP-CTERM/exosortase system-associated acyltransferase</fullName>
    </submittedName>
</protein>
<sequence>MRTPFSCDSDLGKGFGSRFEILPALDQSTRDQVFTIRHEVYCEDLGFEPLREDRHETDEYDRHSVHCLLRTSDASHTLVGCTRLVLARPEDPAHPFPFESTCRANLDQHTIDSRALPRHKIAEVSRLAVRQMYRRRRGEKHTEMTLRNRDFGSSASPRFPFIPVGLYLGTMALAEQCAIEKVFVITEPRLAAHLSRLGFSIVQVGPPIEHRGTRVPSMMDVEQSKEGLRSLIRPMWELIRGGVMAGYEGRRAAMVAT</sequence>
<dbReference type="InterPro" id="IPR016181">
    <property type="entry name" value="Acyl_CoA_acyltransferase"/>
</dbReference>
<dbReference type="InterPro" id="IPR022484">
    <property type="entry name" value="PEP-CTERM/exosrtase_acylTfrase"/>
</dbReference>
<proteinExistence type="predicted"/>
<evidence type="ECO:0000313" key="1">
    <source>
        <dbReference type="EMBL" id="NMF92383.1"/>
    </source>
</evidence>
<comment type="caution">
    <text evidence="1">The sequence shown here is derived from an EMBL/GenBank/DDBJ whole genome shotgun (WGS) entry which is preliminary data.</text>
</comment>
<accession>A0ABX1N0B4</accession>
<dbReference type="Pfam" id="PF13444">
    <property type="entry name" value="Acetyltransf_5"/>
    <property type="match status" value="1"/>
</dbReference>
<reference evidence="1" key="1">
    <citation type="submission" date="2019-12" db="EMBL/GenBank/DDBJ databases">
        <title>Comparative genomics gives insights into the taxonomy of the Azoarcus-Aromatoleum group and reveals separate origins of nif in the plant-associated Azoarcus and non-plant-associated Aromatoleum sub-groups.</title>
        <authorList>
            <person name="Lafos M."/>
            <person name="Maluk M."/>
            <person name="Batista M."/>
            <person name="Junghare M."/>
            <person name="Carmona M."/>
            <person name="Faoro H."/>
            <person name="Cruz L.M."/>
            <person name="Battistoni F."/>
            <person name="De Souza E."/>
            <person name="Pedrosa F."/>
            <person name="Chen W.-M."/>
            <person name="Poole P.S."/>
            <person name="Dixon R.A."/>
            <person name="James E.K."/>
        </authorList>
    </citation>
    <scope>NUCLEOTIDE SEQUENCE</scope>
    <source>
        <strain evidence="1">U120</strain>
    </source>
</reference>
<dbReference type="NCBIfam" id="TIGR03694">
    <property type="entry name" value="exosort_acyl"/>
    <property type="match status" value="1"/>
</dbReference>
<dbReference type="SUPFAM" id="SSF55729">
    <property type="entry name" value="Acyl-CoA N-acyltransferases (Nat)"/>
    <property type="match status" value="1"/>
</dbReference>
<gene>
    <name evidence="1" type="ORF">GO608_03450</name>
</gene>
<dbReference type="Proteomes" id="UP000601990">
    <property type="component" value="Unassembled WGS sequence"/>
</dbReference>
<dbReference type="EMBL" id="WTVH01000004">
    <property type="protein sequence ID" value="NMF92383.1"/>
    <property type="molecule type" value="Genomic_DNA"/>
</dbReference>
<name>A0ABX1N0B4_9RHOO</name>
<organism evidence="1 2">
    <name type="scientific">Aromatoleum buckelii</name>
    <dbReference type="NCBI Taxonomy" id="200254"/>
    <lineage>
        <taxon>Bacteria</taxon>
        <taxon>Pseudomonadati</taxon>
        <taxon>Pseudomonadota</taxon>
        <taxon>Betaproteobacteria</taxon>
        <taxon>Rhodocyclales</taxon>
        <taxon>Rhodocyclaceae</taxon>
        <taxon>Aromatoleum</taxon>
    </lineage>
</organism>
<keyword evidence="1" id="KW-0012">Acyltransferase</keyword>
<keyword evidence="2" id="KW-1185">Reference proteome</keyword>